<dbReference type="AlphaFoldDB" id="A0A059XX00"/>
<dbReference type="HOGENOM" id="CLU_764617_0_0_0"/>
<dbReference type="RefSeq" id="WP_038504375.1">
    <property type="nucleotide sequence ID" value="NZ_CP007243.1"/>
</dbReference>
<dbReference type="SUPFAM" id="SSF110296">
    <property type="entry name" value="Oligoxyloglucan reducing end-specific cellobiohydrolase"/>
    <property type="match status" value="1"/>
</dbReference>
<protein>
    <recommendedName>
        <fullName evidence="3">Photosynthesis system II assembly factor Ycf48/Hcf136-like domain-containing protein</fullName>
    </recommendedName>
</protein>
<dbReference type="EMBL" id="CP007243">
    <property type="protein sequence ID" value="AIA31428.1"/>
    <property type="molecule type" value="Genomic_DNA"/>
</dbReference>
<evidence type="ECO:0000313" key="2">
    <source>
        <dbReference type="Proteomes" id="UP000027059"/>
    </source>
</evidence>
<reference evidence="1 2" key="2">
    <citation type="journal article" date="2015" name="Biomed. Res. Int.">
        <title>Effects of Arsenite Resistance on the Growth and Functional Gene Expression of Leptospirillum ferriphilum and Acidithiobacillus thiooxidans in Pure Culture and Coculture.</title>
        <authorList>
            <person name="Jiang H."/>
            <person name="Liang Y."/>
            <person name="Yin H."/>
            <person name="Xiao Y."/>
            <person name="Guo X."/>
            <person name="Xu Y."/>
            <person name="Hu Q."/>
            <person name="Liu H."/>
            <person name="Liu X."/>
        </authorList>
    </citation>
    <scope>NUCLEOTIDE SEQUENCE [LARGE SCALE GENOMIC DNA]</scope>
    <source>
        <strain evidence="1 2">YSK</strain>
    </source>
</reference>
<proteinExistence type="predicted"/>
<sequence>MKPGFFALAGIALIFAGCQSQTTGLTWSPLPLGSQIEPTAVSCPVSGTCYAVGQNGLILKTINGGVSWITLDLVNGGPALANFNLTGISCPSSQICFMTGNQGLILTTADGGQTFQIQNETVNGNLTLNAVACQTASTPACVAVGNNNSVFILSQMNGFWVQDLAVQTEIGPANYNQVSLEPGMILISAMTQSGQGVDGLLESLDGGTSFSLISISPTLAPQGISGIACQSSGQCVADGAGALLVSGDRGLNWYSASVYGGATLSGSLTGVSATSDGSFWAYGETGSLYQIPPVSGGSLPGQVAYPQTLPGNTVALTVGGVSCQSTELCLAVAYSPSVPGIVYLSSPPGTASSSSTTTPVTLP</sequence>
<gene>
    <name evidence="1" type="ORF">Y981_01465</name>
</gene>
<reference evidence="2" key="1">
    <citation type="submission" date="2014-02" db="EMBL/GenBank/DDBJ databases">
        <title>Complete genome sequence and comparative genomic analysis of the nitrogen-fixing bacterium Leptospirillum ferriphilum YSK.</title>
        <authorList>
            <person name="Guo X."/>
            <person name="Yin H."/>
            <person name="Liang Y."/>
            <person name="Hu Q."/>
            <person name="Ma L."/>
            <person name="Xiao Y."/>
            <person name="Zhang X."/>
            <person name="Qiu G."/>
            <person name="Liu X."/>
        </authorList>
    </citation>
    <scope>NUCLEOTIDE SEQUENCE [LARGE SCALE GENOMIC DNA]</scope>
    <source>
        <strain evidence="2">YSK</strain>
    </source>
</reference>
<evidence type="ECO:0008006" key="3">
    <source>
        <dbReference type="Google" id="ProtNLM"/>
    </source>
</evidence>
<accession>A0A059XX00</accession>
<dbReference type="InterPro" id="IPR015943">
    <property type="entry name" value="WD40/YVTN_repeat-like_dom_sf"/>
</dbReference>
<evidence type="ECO:0000313" key="1">
    <source>
        <dbReference type="EMBL" id="AIA31428.1"/>
    </source>
</evidence>
<keyword evidence="2" id="KW-1185">Reference proteome</keyword>
<dbReference type="PROSITE" id="PS51257">
    <property type="entry name" value="PROKAR_LIPOPROTEIN"/>
    <property type="match status" value="1"/>
</dbReference>
<dbReference type="KEGG" id="lfp:Y981_01465"/>
<dbReference type="Gene3D" id="2.130.10.10">
    <property type="entry name" value="YVTN repeat-like/Quinoprotein amine dehydrogenase"/>
    <property type="match status" value="1"/>
</dbReference>
<dbReference type="OrthoDB" id="9757809at2"/>
<name>A0A059XX00_9BACT</name>
<organism evidence="1 2">
    <name type="scientific">Leptospirillum ferriphilum YSK</name>
    <dbReference type="NCBI Taxonomy" id="1441628"/>
    <lineage>
        <taxon>Bacteria</taxon>
        <taxon>Pseudomonadati</taxon>
        <taxon>Nitrospirota</taxon>
        <taxon>Nitrospiria</taxon>
        <taxon>Nitrospirales</taxon>
        <taxon>Nitrospiraceae</taxon>
        <taxon>Leptospirillum</taxon>
    </lineage>
</organism>
<dbReference type="Proteomes" id="UP000027059">
    <property type="component" value="Chromosome"/>
</dbReference>